<protein>
    <submittedName>
        <fullName evidence="9">ABC transporter permease</fullName>
    </submittedName>
</protein>
<keyword evidence="4 6" id="KW-1133">Transmembrane helix</keyword>
<feature type="transmembrane region" description="Helical" evidence="6">
    <location>
        <begin position="730"/>
        <end position="752"/>
    </location>
</feature>
<comment type="caution">
    <text evidence="9">The sequence shown here is derived from an EMBL/GenBank/DDBJ whole genome shotgun (WGS) entry which is preliminary data.</text>
</comment>
<feature type="transmembrane region" description="Helical" evidence="6">
    <location>
        <begin position="422"/>
        <end position="446"/>
    </location>
</feature>
<name>A0ABW7NBL2_9BACT</name>
<feature type="domain" description="ABC3 transporter permease C-terminal" evidence="7">
    <location>
        <begin position="680"/>
        <end position="792"/>
    </location>
</feature>
<dbReference type="PANTHER" id="PTHR30572">
    <property type="entry name" value="MEMBRANE COMPONENT OF TRANSPORTER-RELATED"/>
    <property type="match status" value="1"/>
</dbReference>
<dbReference type="InterPro" id="IPR025857">
    <property type="entry name" value="MacB_PCD"/>
</dbReference>
<evidence type="ECO:0000259" key="7">
    <source>
        <dbReference type="Pfam" id="PF02687"/>
    </source>
</evidence>
<keyword evidence="2" id="KW-1003">Cell membrane</keyword>
<evidence type="ECO:0000256" key="2">
    <source>
        <dbReference type="ARBA" id="ARBA00022475"/>
    </source>
</evidence>
<dbReference type="PANTHER" id="PTHR30572:SF18">
    <property type="entry name" value="ABC-TYPE MACROLIDE FAMILY EXPORT SYSTEM PERMEASE COMPONENT 2"/>
    <property type="match status" value="1"/>
</dbReference>
<feature type="transmembrane region" description="Helical" evidence="6">
    <location>
        <begin position="285"/>
        <end position="307"/>
    </location>
</feature>
<gene>
    <name evidence="9" type="ORF">ACHKAR_14595</name>
</gene>
<dbReference type="InterPro" id="IPR003838">
    <property type="entry name" value="ABC3_permease_C"/>
</dbReference>
<evidence type="ECO:0000313" key="9">
    <source>
        <dbReference type="EMBL" id="MFH6984681.1"/>
    </source>
</evidence>
<feature type="transmembrane region" description="Helical" evidence="6">
    <location>
        <begin position="677"/>
        <end position="701"/>
    </location>
</feature>
<keyword evidence="3 6" id="KW-0812">Transmembrane</keyword>
<evidence type="ECO:0000313" key="10">
    <source>
        <dbReference type="Proteomes" id="UP001610063"/>
    </source>
</evidence>
<reference evidence="9 10" key="1">
    <citation type="journal article" date="2013" name="Int. J. Syst. Evol. Microbiol.">
        <title>Marinoscillum luteum sp. nov., isolated from marine sediment.</title>
        <authorList>
            <person name="Cha I.T."/>
            <person name="Park S.J."/>
            <person name="Kim S.J."/>
            <person name="Kim J.G."/>
            <person name="Jung M.Y."/>
            <person name="Shin K.S."/>
            <person name="Kwon K.K."/>
            <person name="Yang S.H."/>
            <person name="Seo Y.S."/>
            <person name="Rhee S.K."/>
        </authorList>
    </citation>
    <scope>NUCLEOTIDE SEQUENCE [LARGE SCALE GENOMIC DNA]</scope>
    <source>
        <strain evidence="9 10">KCTC 23939</strain>
    </source>
</reference>
<comment type="subcellular location">
    <subcellularLocation>
        <location evidence="1">Cell membrane</location>
        <topology evidence="1">Multi-pass membrane protein</topology>
    </subcellularLocation>
</comment>
<evidence type="ECO:0000256" key="6">
    <source>
        <dbReference type="SAM" id="Phobius"/>
    </source>
</evidence>
<evidence type="ECO:0000256" key="1">
    <source>
        <dbReference type="ARBA" id="ARBA00004651"/>
    </source>
</evidence>
<keyword evidence="5 6" id="KW-0472">Membrane</keyword>
<feature type="domain" description="MacB-like periplasmic core" evidence="8">
    <location>
        <begin position="20"/>
        <end position="238"/>
    </location>
</feature>
<evidence type="ECO:0000256" key="4">
    <source>
        <dbReference type="ARBA" id="ARBA00022989"/>
    </source>
</evidence>
<evidence type="ECO:0000259" key="8">
    <source>
        <dbReference type="Pfam" id="PF12704"/>
    </source>
</evidence>
<organism evidence="9 10">
    <name type="scientific">Marinoscillum luteum</name>
    <dbReference type="NCBI Taxonomy" id="861051"/>
    <lineage>
        <taxon>Bacteria</taxon>
        <taxon>Pseudomonadati</taxon>
        <taxon>Bacteroidota</taxon>
        <taxon>Cytophagia</taxon>
        <taxon>Cytophagales</taxon>
        <taxon>Reichenbachiellaceae</taxon>
        <taxon>Marinoscillum</taxon>
    </lineage>
</organism>
<evidence type="ECO:0000256" key="3">
    <source>
        <dbReference type="ARBA" id="ARBA00022692"/>
    </source>
</evidence>
<dbReference type="Pfam" id="PF02687">
    <property type="entry name" value="FtsX"/>
    <property type="match status" value="2"/>
</dbReference>
<sequence length="800" mass="90006">MTPEYIKTTVRSLAKNKLISFINIVGLAVSLAAFFFIYRYVMKELSYDQGHPHYERLYRVAELIESENYLENSSSSPWPTGPAIVREFPDDVEGMVRFFDFQTPIITITLEDQRKFNERYIYFTDSTVFDLLDFKLIQGDRSALSGPFSATISKNLAEKYFGDENPMGKKITREGFNTTYTITGVYEQGSISHIRTEMLLSMQTLETNAPFLKTQWVWNPAWTYIRLSENASVQDLEKNKFPLMVEKYYDPRTKDKTSHYLQPIQDIHLGSHLEFELSANSDMKYVYIFISCALFLIVIAIVNFINLSTSFSLLRAKEIGVRKVSGAARSQLIFQFLSESVIISLIAYVLALIGCYIALPFLQGLINISFAELFGLNNLLFQLGVVILVGLVSGIYPAFFISSFDPLLVFKGKFISNAKGQLLRKGLVISQFTIAIVLIIFTYVTYQQLQLLRNQDYGYHTNDVIILDAATTNLGQRIEGFKTALKANASVESITTMSDMIGANNNNHDFHHEGMQPGTWNFYPALLVDEDFAGTLGLEVIAGRDFNRNHQKEDSLAVIINVAMAKTLGYATPEEAIGHPLRSLSGNENIVGVVRDFNYKSLHSEIGPFVLDIGQRGPNGFFFFRHVAIKVSEVNNQTLGHIQNIWEEFVPNKPFTYKILSEELRGLYKSENNLGQILGVFAVLTIIIACLGLFALATFIAQQKTKEIGIRKVLGAGHLKLFMVGYKEQFFLVLGSLILATPIALLLVRNWLSDFAYRVDLGPAPFLTAGALAILISALTVFSNFYKTITADPAEVLRDE</sequence>
<dbReference type="Pfam" id="PF12704">
    <property type="entry name" value="MacB_PCD"/>
    <property type="match status" value="1"/>
</dbReference>
<keyword evidence="10" id="KW-1185">Reference proteome</keyword>
<feature type="transmembrane region" description="Helical" evidence="6">
    <location>
        <begin position="21"/>
        <end position="41"/>
    </location>
</feature>
<feature type="domain" description="ABC3 transporter permease C-terminal" evidence="7">
    <location>
        <begin position="293"/>
        <end position="405"/>
    </location>
</feature>
<proteinExistence type="predicted"/>
<dbReference type="EMBL" id="JBIPKE010000018">
    <property type="protein sequence ID" value="MFH6984681.1"/>
    <property type="molecule type" value="Genomic_DNA"/>
</dbReference>
<dbReference type="RefSeq" id="WP_395418091.1">
    <property type="nucleotide sequence ID" value="NZ_JBIPKE010000018.1"/>
</dbReference>
<feature type="transmembrane region" description="Helical" evidence="6">
    <location>
        <begin position="764"/>
        <end position="782"/>
    </location>
</feature>
<dbReference type="InterPro" id="IPR050250">
    <property type="entry name" value="Macrolide_Exporter_MacB"/>
</dbReference>
<accession>A0ABW7NBL2</accession>
<dbReference type="Proteomes" id="UP001610063">
    <property type="component" value="Unassembled WGS sequence"/>
</dbReference>
<evidence type="ECO:0000256" key="5">
    <source>
        <dbReference type="ARBA" id="ARBA00023136"/>
    </source>
</evidence>
<feature type="transmembrane region" description="Helical" evidence="6">
    <location>
        <begin position="379"/>
        <end position="401"/>
    </location>
</feature>
<feature type="transmembrane region" description="Helical" evidence="6">
    <location>
        <begin position="332"/>
        <end position="359"/>
    </location>
</feature>